<feature type="region of interest" description="Disordered" evidence="1">
    <location>
        <begin position="41"/>
        <end position="67"/>
    </location>
</feature>
<dbReference type="PANTHER" id="PTHR33050">
    <property type="entry name" value="REVERSE TRANSCRIPTASE DOMAIN-CONTAINING PROTEIN"/>
    <property type="match status" value="1"/>
</dbReference>
<dbReference type="PANTHER" id="PTHR33050:SF7">
    <property type="entry name" value="RIBONUCLEASE H"/>
    <property type="match status" value="1"/>
</dbReference>
<name>A0A4Y9XP16_9APHY</name>
<dbReference type="InterPro" id="IPR052055">
    <property type="entry name" value="Hepadnavirus_pol/RT"/>
</dbReference>
<accession>A0A4Y9XP16</accession>
<evidence type="ECO:0000256" key="1">
    <source>
        <dbReference type="SAM" id="MobiDB-lite"/>
    </source>
</evidence>
<evidence type="ECO:0000313" key="2">
    <source>
        <dbReference type="EMBL" id="TFY51482.1"/>
    </source>
</evidence>
<evidence type="ECO:0000313" key="3">
    <source>
        <dbReference type="Proteomes" id="UP000298390"/>
    </source>
</evidence>
<reference evidence="2 3" key="1">
    <citation type="submission" date="2019-01" db="EMBL/GenBank/DDBJ databases">
        <title>Genome sequencing of the rare red list fungi Fomitopsis rosea.</title>
        <authorList>
            <person name="Buettner E."/>
            <person name="Kellner H."/>
        </authorList>
    </citation>
    <scope>NUCLEOTIDE SEQUENCE [LARGE SCALE GENOMIC DNA]</scope>
    <source>
        <strain evidence="2 3">DSM 105464</strain>
    </source>
</reference>
<sequence>FQGDIDKGICNAWFSKGLIYETEAELAARVRLNARAVSREPLEDDQHHHHHHAHDHDHPHEHAHVHAHDLSDVDMDAVAELVQTRNGAQEALGRDPDTVLDEVMADAGVKDEDKNADDESEDEIKEYIHNTCNGICDIIITGETLLRYGQAWNHYRFYGRVRKWDGLIVLVHVPVEDRGLGTYIFRLPPGSQAAVRDVAEAYRTVPLHPSQWPGTVIRLSKDDDFLVDTVAAFGAAPNGGVYGGIADAGADIMRSKGIGPISKWVDDHTFFRIRREYIDTYNTERQQWRAQVAFHGGEHRERGRRWYGGDVLPDGRIDEFVEDFAFPIRDLSSASPRPIEDARFSSCLADIDAISAELGIPWQTEKDVPFAEIFVFTGFLWDLDARTVAIPRAKADKYRTAIAKWRASRTHVLEEVQKLYGKLLHASMVVTDGRSYLTNLESMLSIFHNNPFMPRTPPRGTMEDIEWWDVALARTDLARPIPGPQSIQRLEAFSDASSGTGIAIVINGHWRAWTLRDGWKRDGRDIAWAEAVGFELLVYCLITFPNLPERARLFGDNNVVVSGWRNGRSRNKQVNTVIRRIHQATAGRGREFFLSYIPSADNPADAPSRGHYPPAAYLLPPVPIPDMVQPFLRDVVLGGPSRGEHAATSNRSQPESSTSSEHHGTDGSADAYDSPADASWFFRAVPNWDE</sequence>
<feature type="non-terminal residue" evidence="2">
    <location>
        <position position="1"/>
    </location>
</feature>
<proteinExistence type="predicted"/>
<protein>
    <submittedName>
        <fullName evidence="2">Uncharacterized protein</fullName>
    </submittedName>
</protein>
<organism evidence="2 3">
    <name type="scientific">Rhodofomes roseus</name>
    <dbReference type="NCBI Taxonomy" id="34475"/>
    <lineage>
        <taxon>Eukaryota</taxon>
        <taxon>Fungi</taxon>
        <taxon>Dikarya</taxon>
        <taxon>Basidiomycota</taxon>
        <taxon>Agaricomycotina</taxon>
        <taxon>Agaricomycetes</taxon>
        <taxon>Polyporales</taxon>
        <taxon>Rhodofomes</taxon>
    </lineage>
</organism>
<comment type="caution">
    <text evidence="2">The sequence shown here is derived from an EMBL/GenBank/DDBJ whole genome shotgun (WGS) entry which is preliminary data.</text>
</comment>
<dbReference type="EMBL" id="SEKV01001176">
    <property type="protein sequence ID" value="TFY51482.1"/>
    <property type="molecule type" value="Genomic_DNA"/>
</dbReference>
<feature type="compositionally biased region" description="Basic and acidic residues" evidence="1">
    <location>
        <begin position="54"/>
        <end position="67"/>
    </location>
</feature>
<dbReference type="STRING" id="34475.A0A4Y9XP16"/>
<dbReference type="Proteomes" id="UP000298390">
    <property type="component" value="Unassembled WGS sequence"/>
</dbReference>
<feature type="compositionally biased region" description="Polar residues" evidence="1">
    <location>
        <begin position="647"/>
        <end position="659"/>
    </location>
</feature>
<feature type="region of interest" description="Disordered" evidence="1">
    <location>
        <begin position="639"/>
        <end position="674"/>
    </location>
</feature>
<gene>
    <name evidence="2" type="ORF">EVJ58_g10540</name>
</gene>
<dbReference type="AlphaFoldDB" id="A0A4Y9XP16"/>